<reference evidence="2" key="1">
    <citation type="journal article" date="2023" name="Science">
        <title>Genome structures resolve the early diversification of teleost fishes.</title>
        <authorList>
            <person name="Parey E."/>
            <person name="Louis A."/>
            <person name="Montfort J."/>
            <person name="Bouchez O."/>
            <person name="Roques C."/>
            <person name="Iampietro C."/>
            <person name="Lluch J."/>
            <person name="Castinel A."/>
            <person name="Donnadieu C."/>
            <person name="Desvignes T."/>
            <person name="Floi Bucao C."/>
            <person name="Jouanno E."/>
            <person name="Wen M."/>
            <person name="Mejri S."/>
            <person name="Dirks R."/>
            <person name="Jansen H."/>
            <person name="Henkel C."/>
            <person name="Chen W.J."/>
            <person name="Zahm M."/>
            <person name="Cabau C."/>
            <person name="Klopp C."/>
            <person name="Thompson A.W."/>
            <person name="Robinson-Rechavi M."/>
            <person name="Braasch I."/>
            <person name="Lecointre G."/>
            <person name="Bobe J."/>
            <person name="Postlethwait J.H."/>
            <person name="Berthelot C."/>
            <person name="Roest Crollius H."/>
            <person name="Guiguen Y."/>
        </authorList>
    </citation>
    <scope>NUCLEOTIDE SEQUENCE</scope>
    <source>
        <strain evidence="2">NC1722</strain>
    </source>
</reference>
<sequence length="142" mass="15625">MAMKDFFVNEGSEPYTILPNQRQQDPQAPQKEPSVHRTTTAEHQHGLQEEANPVRPCVPETQKARRAPCTTAVHAHRDPRDPIPTTTRLRKRRPRSDLDHPLARTLPRRAPPSSAPTKTAGSTGSPLSRGAAGSGLPYTART</sequence>
<feature type="compositionally biased region" description="Polar residues" evidence="1">
    <location>
        <begin position="18"/>
        <end position="27"/>
    </location>
</feature>
<proteinExistence type="predicted"/>
<name>A0AAD7WN07_9TELE</name>
<feature type="region of interest" description="Disordered" evidence="1">
    <location>
        <begin position="1"/>
        <end position="142"/>
    </location>
</feature>
<dbReference type="EMBL" id="JAINUG010000060">
    <property type="protein sequence ID" value="KAJ8403031.1"/>
    <property type="molecule type" value="Genomic_DNA"/>
</dbReference>
<organism evidence="2 3">
    <name type="scientific">Aldrovandia affinis</name>
    <dbReference type="NCBI Taxonomy" id="143900"/>
    <lineage>
        <taxon>Eukaryota</taxon>
        <taxon>Metazoa</taxon>
        <taxon>Chordata</taxon>
        <taxon>Craniata</taxon>
        <taxon>Vertebrata</taxon>
        <taxon>Euteleostomi</taxon>
        <taxon>Actinopterygii</taxon>
        <taxon>Neopterygii</taxon>
        <taxon>Teleostei</taxon>
        <taxon>Notacanthiformes</taxon>
        <taxon>Halosauridae</taxon>
        <taxon>Aldrovandia</taxon>
    </lineage>
</organism>
<gene>
    <name evidence="2" type="ORF">AAFF_G00359470</name>
</gene>
<accession>A0AAD7WN07</accession>
<protein>
    <submittedName>
        <fullName evidence="2">Uncharacterized protein</fullName>
    </submittedName>
</protein>
<comment type="caution">
    <text evidence="2">The sequence shown here is derived from an EMBL/GenBank/DDBJ whole genome shotgun (WGS) entry which is preliminary data.</text>
</comment>
<evidence type="ECO:0000313" key="2">
    <source>
        <dbReference type="EMBL" id="KAJ8403031.1"/>
    </source>
</evidence>
<evidence type="ECO:0000313" key="3">
    <source>
        <dbReference type="Proteomes" id="UP001221898"/>
    </source>
</evidence>
<dbReference type="Proteomes" id="UP001221898">
    <property type="component" value="Unassembled WGS sequence"/>
</dbReference>
<keyword evidence="3" id="KW-1185">Reference proteome</keyword>
<evidence type="ECO:0000256" key="1">
    <source>
        <dbReference type="SAM" id="MobiDB-lite"/>
    </source>
</evidence>
<dbReference type="AlphaFoldDB" id="A0AAD7WN07"/>
<feature type="compositionally biased region" description="Basic and acidic residues" evidence="1">
    <location>
        <begin position="33"/>
        <end position="48"/>
    </location>
</feature>